<name>A0A7I7PA20_9MYCO</name>
<evidence type="ECO:0000313" key="3">
    <source>
        <dbReference type="Proteomes" id="UP000466894"/>
    </source>
</evidence>
<proteinExistence type="predicted"/>
<accession>A0A7I7PA20</accession>
<organism evidence="2 3">
    <name type="scientific">Mycobacterium noviomagense</name>
    <dbReference type="NCBI Taxonomy" id="459858"/>
    <lineage>
        <taxon>Bacteria</taxon>
        <taxon>Bacillati</taxon>
        <taxon>Actinomycetota</taxon>
        <taxon>Actinomycetes</taxon>
        <taxon>Mycobacteriales</taxon>
        <taxon>Mycobacteriaceae</taxon>
        <taxon>Mycobacterium</taxon>
    </lineage>
</organism>
<protein>
    <submittedName>
        <fullName evidence="2">Uncharacterized protein</fullName>
    </submittedName>
</protein>
<dbReference type="EMBL" id="AP022583">
    <property type="protein sequence ID" value="BBY05412.1"/>
    <property type="molecule type" value="Genomic_DNA"/>
</dbReference>
<feature type="region of interest" description="Disordered" evidence="1">
    <location>
        <begin position="151"/>
        <end position="172"/>
    </location>
</feature>
<sequence length="172" mass="18716">MESMTDPAESAVPARLEELKPGVRVAGLLPEPVTVLAVASHGPDAVTVTFQGVDGGLGQRLLYRTDEARLAVQPPESRWRFDADSVEFLLAAEALRIRMAGLHDPMVAVSTSAVDPLPHQIRAVYEELLPRTPLRFLLADDPGAGWRCGQHRRGHRGCPGEQVSPVLDRTSR</sequence>
<reference evidence="2 3" key="1">
    <citation type="journal article" date="2019" name="Emerg. Microbes Infect.">
        <title>Comprehensive subspecies identification of 175 nontuberculous mycobacteria species based on 7547 genomic profiles.</title>
        <authorList>
            <person name="Matsumoto Y."/>
            <person name="Kinjo T."/>
            <person name="Motooka D."/>
            <person name="Nabeya D."/>
            <person name="Jung N."/>
            <person name="Uechi K."/>
            <person name="Horii T."/>
            <person name="Iida T."/>
            <person name="Fujita J."/>
            <person name="Nakamura S."/>
        </authorList>
    </citation>
    <scope>NUCLEOTIDE SEQUENCE [LARGE SCALE GENOMIC DNA]</scope>
    <source>
        <strain evidence="2 3">JCM 16367</strain>
    </source>
</reference>
<dbReference type="AlphaFoldDB" id="A0A7I7PA20"/>
<gene>
    <name evidence="2" type="ORF">MNVI_07300</name>
</gene>
<evidence type="ECO:0000313" key="2">
    <source>
        <dbReference type="EMBL" id="BBY05412.1"/>
    </source>
</evidence>
<evidence type="ECO:0000256" key="1">
    <source>
        <dbReference type="SAM" id="MobiDB-lite"/>
    </source>
</evidence>
<dbReference type="Proteomes" id="UP000466894">
    <property type="component" value="Chromosome"/>
</dbReference>
<dbReference type="KEGG" id="mnv:MNVI_07300"/>